<accession>A0A6G7WJL6</accession>
<feature type="transmembrane region" description="Helical" evidence="8">
    <location>
        <begin position="80"/>
        <end position="100"/>
    </location>
</feature>
<dbReference type="InterPro" id="IPR024528">
    <property type="entry name" value="ThrE_2"/>
</dbReference>
<dbReference type="InterPro" id="IPR050539">
    <property type="entry name" value="ThrE_Dicarb/AminoAcid_Exp"/>
</dbReference>
<protein>
    <submittedName>
        <fullName evidence="10">Threonine/serine exporter</fullName>
    </submittedName>
</protein>
<evidence type="ECO:0000256" key="7">
    <source>
        <dbReference type="ARBA" id="ARBA00034125"/>
    </source>
</evidence>
<feature type="transmembrane region" description="Helical" evidence="8">
    <location>
        <begin position="112"/>
        <end position="135"/>
    </location>
</feature>
<name>A0A6G7WJL6_9LACT</name>
<organism evidence="10 11">
    <name type="scientific">Jeotgalibaca porci</name>
    <dbReference type="NCBI Taxonomy" id="1868793"/>
    <lineage>
        <taxon>Bacteria</taxon>
        <taxon>Bacillati</taxon>
        <taxon>Bacillota</taxon>
        <taxon>Bacilli</taxon>
        <taxon>Lactobacillales</taxon>
        <taxon>Carnobacteriaceae</taxon>
        <taxon>Jeotgalibaca</taxon>
    </lineage>
</organism>
<keyword evidence="4 8" id="KW-0812">Transmembrane</keyword>
<evidence type="ECO:0000256" key="8">
    <source>
        <dbReference type="SAM" id="Phobius"/>
    </source>
</evidence>
<comment type="subcellular location">
    <subcellularLocation>
        <location evidence="1">Cell membrane</location>
        <topology evidence="1">Multi-pass membrane protein</topology>
    </subcellularLocation>
</comment>
<dbReference type="PANTHER" id="PTHR34390:SF1">
    <property type="entry name" value="SUCCINATE TRANSPORTER SUBUNIT YJJB-RELATED"/>
    <property type="match status" value="1"/>
</dbReference>
<dbReference type="AlphaFoldDB" id="A0A6G7WJL6"/>
<reference evidence="10 11" key="1">
    <citation type="journal article" date="2017" name="Int. J. Syst. Evol. Microbiol.">
        <title>Jeotgalibaca porci sp. nov. and Jeotgalibaca arthritidis sp. nov., isolated from pigs, and emended description of the genus Jeotgalibaca.</title>
        <authorList>
            <person name="Zamora L."/>
            <person name="Perez-Sancho M."/>
            <person name="Dominguez L."/>
            <person name="Fernandez-Garayzabal J.F."/>
            <person name="Vela A.I."/>
        </authorList>
    </citation>
    <scope>NUCLEOTIDE SEQUENCE [LARGE SCALE GENOMIC DNA]</scope>
    <source>
        <strain evidence="10 11">CCUG 69148</strain>
    </source>
</reference>
<dbReference type="KEGG" id="jpo:G7058_10595"/>
<evidence type="ECO:0000256" key="3">
    <source>
        <dbReference type="ARBA" id="ARBA00022519"/>
    </source>
</evidence>
<dbReference type="PANTHER" id="PTHR34390">
    <property type="entry name" value="UPF0442 PROTEIN YJJB-RELATED"/>
    <property type="match status" value="1"/>
</dbReference>
<comment type="similarity">
    <text evidence="7">Belongs to the ThrE exporter (TC 2.A.79) family.</text>
</comment>
<keyword evidence="2" id="KW-1003">Cell membrane</keyword>
<evidence type="ECO:0000313" key="10">
    <source>
        <dbReference type="EMBL" id="QIK52455.1"/>
    </source>
</evidence>
<keyword evidence="11" id="KW-1185">Reference proteome</keyword>
<proteinExistence type="inferred from homology"/>
<evidence type="ECO:0000256" key="2">
    <source>
        <dbReference type="ARBA" id="ARBA00022475"/>
    </source>
</evidence>
<gene>
    <name evidence="10" type="ORF">G7058_10595</name>
</gene>
<evidence type="ECO:0000256" key="4">
    <source>
        <dbReference type="ARBA" id="ARBA00022692"/>
    </source>
</evidence>
<dbReference type="Proteomes" id="UP000501830">
    <property type="component" value="Chromosome"/>
</dbReference>
<evidence type="ECO:0000256" key="6">
    <source>
        <dbReference type="ARBA" id="ARBA00023136"/>
    </source>
</evidence>
<evidence type="ECO:0000259" key="9">
    <source>
        <dbReference type="Pfam" id="PF12821"/>
    </source>
</evidence>
<evidence type="ECO:0000256" key="5">
    <source>
        <dbReference type="ARBA" id="ARBA00022989"/>
    </source>
</evidence>
<dbReference type="EMBL" id="CP049889">
    <property type="protein sequence ID" value="QIK52455.1"/>
    <property type="molecule type" value="Genomic_DNA"/>
</dbReference>
<dbReference type="Pfam" id="PF12821">
    <property type="entry name" value="ThrE_2"/>
    <property type="match status" value="1"/>
</dbReference>
<evidence type="ECO:0000313" key="11">
    <source>
        <dbReference type="Proteomes" id="UP000501830"/>
    </source>
</evidence>
<dbReference type="GO" id="GO:0015744">
    <property type="term" value="P:succinate transport"/>
    <property type="evidence" value="ECO:0007669"/>
    <property type="project" value="TreeGrafter"/>
</dbReference>
<keyword evidence="6 8" id="KW-0472">Membrane</keyword>
<keyword evidence="3" id="KW-0997">Cell inner membrane</keyword>
<sequence>MITIIFESLVAFVADALFAVLLQSPKRSIFHIGLTGAAGWFVFLIGMQFFNKVVATLLASLTIALLSQYFARILKTPTTIYFLPAFFPLVPGEGIYRAVFAFIDGDYSTATVYLNGALLVSGSIAVAIFLVDSIFNLQARLKVISLSKK</sequence>
<feature type="transmembrane region" description="Helical" evidence="8">
    <location>
        <begin position="53"/>
        <end position="71"/>
    </location>
</feature>
<evidence type="ECO:0000256" key="1">
    <source>
        <dbReference type="ARBA" id="ARBA00004651"/>
    </source>
</evidence>
<dbReference type="GO" id="GO:0005886">
    <property type="term" value="C:plasma membrane"/>
    <property type="evidence" value="ECO:0007669"/>
    <property type="project" value="UniProtKB-SubCell"/>
</dbReference>
<feature type="domain" description="Threonine/Serine exporter ThrE" evidence="9">
    <location>
        <begin position="8"/>
        <end position="134"/>
    </location>
</feature>
<feature type="transmembrane region" description="Helical" evidence="8">
    <location>
        <begin position="29"/>
        <end position="47"/>
    </location>
</feature>
<dbReference type="RefSeq" id="WP_166063485.1">
    <property type="nucleotide sequence ID" value="NZ_CP049889.1"/>
</dbReference>
<feature type="transmembrane region" description="Helical" evidence="8">
    <location>
        <begin position="6"/>
        <end position="22"/>
    </location>
</feature>
<dbReference type="GeneID" id="94553734"/>
<keyword evidence="5 8" id="KW-1133">Transmembrane helix</keyword>